<evidence type="ECO:0000256" key="2">
    <source>
        <dbReference type="ARBA" id="ARBA00005497"/>
    </source>
</evidence>
<proteinExistence type="inferred from homology"/>
<evidence type="ECO:0000313" key="8">
    <source>
        <dbReference type="EMBL" id="KAH7298786.1"/>
    </source>
</evidence>
<keyword evidence="3" id="KW-0963">Cytoplasm</keyword>
<dbReference type="GO" id="GO:0005737">
    <property type="term" value="C:cytoplasm"/>
    <property type="evidence" value="ECO:0007669"/>
    <property type="project" value="UniProtKB-SubCell"/>
</dbReference>
<dbReference type="PANTHER" id="PTHR12626">
    <property type="entry name" value="PROGRAMMED CELL DEATH 4"/>
    <property type="match status" value="1"/>
</dbReference>
<feature type="domain" description="MI" evidence="7">
    <location>
        <begin position="586"/>
        <end position="705"/>
    </location>
</feature>
<dbReference type="InterPro" id="IPR003891">
    <property type="entry name" value="Initiation_fac_eIF4g_MI"/>
</dbReference>
<feature type="region of interest" description="Disordered" evidence="6">
    <location>
        <begin position="1"/>
        <end position="90"/>
    </location>
</feature>
<dbReference type="EMBL" id="CM035430">
    <property type="protein sequence ID" value="KAH7298780.1"/>
    <property type="molecule type" value="Genomic_DNA"/>
</dbReference>
<dbReference type="AlphaFoldDB" id="A0A8T2RQR1"/>
<dbReference type="SMART" id="SM00544">
    <property type="entry name" value="MA3"/>
    <property type="match status" value="4"/>
</dbReference>
<dbReference type="EMBL" id="CM035430">
    <property type="protein sequence ID" value="KAH7298779.1"/>
    <property type="molecule type" value="Genomic_DNA"/>
</dbReference>
<dbReference type="Pfam" id="PF02847">
    <property type="entry name" value="MA3"/>
    <property type="match status" value="4"/>
</dbReference>
<feature type="compositionally biased region" description="Polar residues" evidence="6">
    <location>
        <begin position="20"/>
        <end position="34"/>
    </location>
</feature>
<dbReference type="EMBL" id="CM035430">
    <property type="protein sequence ID" value="KAH7298782.1"/>
    <property type="molecule type" value="Genomic_DNA"/>
</dbReference>
<dbReference type="GO" id="GO:0045892">
    <property type="term" value="P:negative regulation of DNA-templated transcription"/>
    <property type="evidence" value="ECO:0007669"/>
    <property type="project" value="InterPro"/>
</dbReference>
<evidence type="ECO:0000313" key="9">
    <source>
        <dbReference type="Proteomes" id="UP000825935"/>
    </source>
</evidence>
<reference evidence="8" key="1">
    <citation type="submission" date="2021-08" db="EMBL/GenBank/DDBJ databases">
        <title>WGS assembly of Ceratopteris richardii.</title>
        <authorList>
            <person name="Marchant D.B."/>
            <person name="Chen G."/>
            <person name="Jenkins J."/>
            <person name="Shu S."/>
            <person name="Leebens-Mack J."/>
            <person name="Grimwood J."/>
            <person name="Schmutz J."/>
            <person name="Soltis P."/>
            <person name="Soltis D."/>
            <person name="Chen Z.-H."/>
        </authorList>
    </citation>
    <scope>NUCLEOTIDE SEQUENCE</scope>
    <source>
        <strain evidence="8">Whitten #5841</strain>
        <tissue evidence="8">Leaf</tissue>
    </source>
</reference>
<dbReference type="FunFam" id="1.25.40.180:FF:000009">
    <property type="entry name" value="programmed cell death protein 4"/>
    <property type="match status" value="2"/>
</dbReference>
<protein>
    <recommendedName>
        <fullName evidence="7">MI domain-containing protein</fullName>
    </recommendedName>
</protein>
<gene>
    <name evidence="8" type="ORF">KP509_25G058900</name>
</gene>
<dbReference type="EMBL" id="CM035430">
    <property type="protein sequence ID" value="KAH7298783.1"/>
    <property type="molecule type" value="Genomic_DNA"/>
</dbReference>
<dbReference type="SUPFAM" id="SSF48371">
    <property type="entry name" value="ARM repeat"/>
    <property type="match status" value="4"/>
</dbReference>
<accession>A0A8T2RQR1</accession>
<dbReference type="PROSITE" id="PS51366">
    <property type="entry name" value="MI"/>
    <property type="match status" value="4"/>
</dbReference>
<dbReference type="EMBL" id="CM035430">
    <property type="protein sequence ID" value="KAH7298786.1"/>
    <property type="molecule type" value="Genomic_DNA"/>
</dbReference>
<comment type="caution">
    <text evidence="8">The sequence shown here is derived from an EMBL/GenBank/DDBJ whole genome shotgun (WGS) entry which is preliminary data.</text>
</comment>
<evidence type="ECO:0000256" key="6">
    <source>
        <dbReference type="SAM" id="MobiDB-lite"/>
    </source>
</evidence>
<dbReference type="InterPro" id="IPR039778">
    <property type="entry name" value="PDCD4"/>
</dbReference>
<comment type="subcellular location">
    <subcellularLocation>
        <location evidence="1">Cytoplasm</location>
    </subcellularLocation>
</comment>
<evidence type="ECO:0000256" key="4">
    <source>
        <dbReference type="ARBA" id="ARBA00022737"/>
    </source>
</evidence>
<dbReference type="OMA" id="CHAIDSG"/>
<dbReference type="PANTHER" id="PTHR12626:SF0">
    <property type="entry name" value="PROGRAMMED CELL DEATH PROTEIN 4"/>
    <property type="match status" value="1"/>
</dbReference>
<keyword evidence="5" id="KW-0539">Nucleus</keyword>
<name>A0A8T2RQR1_CERRI</name>
<keyword evidence="4" id="KW-0677">Repeat</keyword>
<feature type="domain" description="MI" evidence="7">
    <location>
        <begin position="423"/>
        <end position="544"/>
    </location>
</feature>
<feature type="domain" description="MI" evidence="7">
    <location>
        <begin position="118"/>
        <end position="239"/>
    </location>
</feature>
<dbReference type="OrthoDB" id="414546at2759"/>
<evidence type="ECO:0000256" key="3">
    <source>
        <dbReference type="ARBA" id="ARBA00022490"/>
    </source>
</evidence>
<comment type="similarity">
    <text evidence="2">Belongs to the PDCD4 family.</text>
</comment>
<sequence>MSSPEAFLTDEQRELLRSMSFGSNSGSEIVSPKSTVLDPHNKLGKNISATNGNLKHDRRSLSGKSGRPKKSGAGGRGTWGSPLDTSGEVCVDRNDPNYDSDEEPYKLVTIPATESIQEYKNNIGQIIEEFFLTDNVEEAAVGLRDLKLPEYDHYFVKKLISMALDRHDREKEMAAVLLSSLYADVISPEHLFKGFVRLVESADDLVIDIPDALDILALFVARAIVDDILPPSFLQSAVQGLPEGAKGHDVIHLAEKSYLSPPLHAEIVERRWGGSTHTTVELVKSKISALLNEYRESGDKAEACRCIRELNVPFFHHEVVKRALVMAMEQKNYEGLLLSLLKEAADEGLITSSQMSKGFTRLADAIDDLSLDIVNARDLLSQLITTAVKEGFLNASYTLPPPNPKSKENGDEAVNAKANLLALFKQKATDIIQEYFLSDDVGEVIRSLEELSSPHLNAVFVKKVVTLAMDRKNREKEMSSVLLSSLYAEVITSEDVAKAFLNLLETADDTALDIPDAANEFALFLARSVVDDILAPLDLDEIKEQLKPQSLGSDIVNTARALLAARHAGERILRCWGGGSGWAVDDAKDKIIKLLEEFEAGGDILEACQCIRDLDMPFFHHEVVKKSLVMAMEKQNDNLLKLLQECSNEGLITVNQMSKGFTRVADSIDDLALDIPDAKEKFDLYVENAKRQGWLMPSVNVGSKTQSLSNCEHVNDR</sequence>
<organism evidence="8 9">
    <name type="scientific">Ceratopteris richardii</name>
    <name type="common">Triangle waterfern</name>
    <dbReference type="NCBI Taxonomy" id="49495"/>
    <lineage>
        <taxon>Eukaryota</taxon>
        <taxon>Viridiplantae</taxon>
        <taxon>Streptophyta</taxon>
        <taxon>Embryophyta</taxon>
        <taxon>Tracheophyta</taxon>
        <taxon>Polypodiopsida</taxon>
        <taxon>Polypodiidae</taxon>
        <taxon>Polypodiales</taxon>
        <taxon>Pteridineae</taxon>
        <taxon>Pteridaceae</taxon>
        <taxon>Parkerioideae</taxon>
        <taxon>Ceratopteris</taxon>
    </lineage>
</organism>
<feature type="domain" description="MI" evidence="7">
    <location>
        <begin position="282"/>
        <end position="403"/>
    </location>
</feature>
<dbReference type="Gene3D" id="1.25.40.180">
    <property type="match status" value="4"/>
</dbReference>
<keyword evidence="9" id="KW-1185">Reference proteome</keyword>
<dbReference type="InterPro" id="IPR016024">
    <property type="entry name" value="ARM-type_fold"/>
</dbReference>
<evidence type="ECO:0000259" key="7">
    <source>
        <dbReference type="PROSITE" id="PS51366"/>
    </source>
</evidence>
<evidence type="ECO:0000256" key="1">
    <source>
        <dbReference type="ARBA" id="ARBA00004496"/>
    </source>
</evidence>
<dbReference type="Proteomes" id="UP000825935">
    <property type="component" value="Chromosome 25"/>
</dbReference>
<evidence type="ECO:0000256" key="5">
    <source>
        <dbReference type="ARBA" id="ARBA00023242"/>
    </source>
</evidence>